<evidence type="ECO:0008006" key="3">
    <source>
        <dbReference type="Google" id="ProtNLM"/>
    </source>
</evidence>
<dbReference type="AlphaFoldDB" id="A0A151SIU3"/>
<accession>A0A151SIU3</accession>
<organism evidence="1 2">
    <name type="scientific">Cajanus cajan</name>
    <name type="common">Pigeon pea</name>
    <name type="synonym">Cajanus indicus</name>
    <dbReference type="NCBI Taxonomy" id="3821"/>
    <lineage>
        <taxon>Eukaryota</taxon>
        <taxon>Viridiplantae</taxon>
        <taxon>Streptophyta</taxon>
        <taxon>Embryophyta</taxon>
        <taxon>Tracheophyta</taxon>
        <taxon>Spermatophyta</taxon>
        <taxon>Magnoliopsida</taxon>
        <taxon>eudicotyledons</taxon>
        <taxon>Gunneridae</taxon>
        <taxon>Pentapetalae</taxon>
        <taxon>rosids</taxon>
        <taxon>fabids</taxon>
        <taxon>Fabales</taxon>
        <taxon>Fabaceae</taxon>
        <taxon>Papilionoideae</taxon>
        <taxon>50 kb inversion clade</taxon>
        <taxon>NPAAA clade</taxon>
        <taxon>indigoferoid/millettioid clade</taxon>
        <taxon>Phaseoleae</taxon>
        <taxon>Cajanus</taxon>
    </lineage>
</organism>
<dbReference type="OMA" id="VCYHTIL"/>
<dbReference type="Proteomes" id="UP000075243">
    <property type="component" value="Chromosome 11"/>
</dbReference>
<proteinExistence type="predicted"/>
<reference evidence="1 2" key="1">
    <citation type="journal article" date="2012" name="Nat. Biotechnol.">
        <title>Draft genome sequence of pigeonpea (Cajanus cajan), an orphan legume crop of resource-poor farmers.</title>
        <authorList>
            <person name="Varshney R.K."/>
            <person name="Chen W."/>
            <person name="Li Y."/>
            <person name="Bharti A.K."/>
            <person name="Saxena R.K."/>
            <person name="Schlueter J.A."/>
            <person name="Donoghue M.T."/>
            <person name="Azam S."/>
            <person name="Fan G."/>
            <person name="Whaley A.M."/>
            <person name="Farmer A.D."/>
            <person name="Sheridan J."/>
            <person name="Iwata A."/>
            <person name="Tuteja R."/>
            <person name="Penmetsa R.V."/>
            <person name="Wu W."/>
            <person name="Upadhyaya H.D."/>
            <person name="Yang S.P."/>
            <person name="Shah T."/>
            <person name="Saxena K.B."/>
            <person name="Michael T."/>
            <person name="McCombie W.R."/>
            <person name="Yang B."/>
            <person name="Zhang G."/>
            <person name="Yang H."/>
            <person name="Wang J."/>
            <person name="Spillane C."/>
            <person name="Cook D.R."/>
            <person name="May G.D."/>
            <person name="Xu X."/>
            <person name="Jackson S.A."/>
        </authorList>
    </citation>
    <scope>NUCLEOTIDE SEQUENCE [LARGE SCALE GENOMIC DNA]</scope>
    <source>
        <strain evidence="2">cv. Asha</strain>
    </source>
</reference>
<sequence length="72" mass="8323">MHGVAYTLTVLKPDSSTSVSKSDDWSQANKVCYHTILSVLSNDLFDVYYSYKEAKDIWDSMIMKYTVDDFVR</sequence>
<protein>
    <recommendedName>
        <fullName evidence="3">Retrovirus-related Pol polyprotein from transposon TNT 1-94</fullName>
    </recommendedName>
</protein>
<gene>
    <name evidence="1" type="ORF">KK1_000846</name>
</gene>
<evidence type="ECO:0000313" key="1">
    <source>
        <dbReference type="EMBL" id="KYP54651.1"/>
    </source>
</evidence>
<name>A0A151SIU3_CAJCA</name>
<dbReference type="Gramene" id="C.cajan_00823.t">
    <property type="protein sequence ID" value="C.cajan_00823.t.cds1"/>
    <property type="gene ID" value="C.cajan_00823"/>
</dbReference>
<evidence type="ECO:0000313" key="2">
    <source>
        <dbReference type="Proteomes" id="UP000075243"/>
    </source>
</evidence>
<dbReference type="EMBL" id="CM003613">
    <property type="protein sequence ID" value="KYP54651.1"/>
    <property type="molecule type" value="Genomic_DNA"/>
</dbReference>
<keyword evidence="2" id="KW-1185">Reference proteome</keyword>